<dbReference type="GO" id="GO:0004674">
    <property type="term" value="F:protein serine/threonine kinase activity"/>
    <property type="evidence" value="ECO:0007669"/>
    <property type="project" value="UniProtKB-KW"/>
</dbReference>
<dbReference type="AlphaFoldDB" id="A0A1I8AKS4"/>
<organism evidence="11 12">
    <name type="scientific">Steinernema glaseri</name>
    <dbReference type="NCBI Taxonomy" id="37863"/>
    <lineage>
        <taxon>Eukaryota</taxon>
        <taxon>Metazoa</taxon>
        <taxon>Ecdysozoa</taxon>
        <taxon>Nematoda</taxon>
        <taxon>Chromadorea</taxon>
        <taxon>Rhabditida</taxon>
        <taxon>Tylenchina</taxon>
        <taxon>Panagrolaimomorpha</taxon>
        <taxon>Strongyloidoidea</taxon>
        <taxon>Steinernematidae</taxon>
        <taxon>Steinernema</taxon>
    </lineage>
</organism>
<evidence type="ECO:0000313" key="12">
    <source>
        <dbReference type="WBParaSite" id="L893_g6479.t1"/>
    </source>
</evidence>
<keyword evidence="6 7" id="KW-0067">ATP-binding</keyword>
<dbReference type="WBParaSite" id="L893_g6479.t1">
    <property type="protein sequence ID" value="L893_g6479.t1"/>
    <property type="gene ID" value="L893_g6479"/>
</dbReference>
<dbReference type="PANTHER" id="PTHR44167">
    <property type="entry name" value="OVARIAN-SPECIFIC SERINE/THREONINE-PROTEIN KINASE LOK-RELATED"/>
    <property type="match status" value="1"/>
</dbReference>
<dbReference type="GO" id="GO:0005634">
    <property type="term" value="C:nucleus"/>
    <property type="evidence" value="ECO:0007669"/>
    <property type="project" value="TreeGrafter"/>
</dbReference>
<keyword evidence="2 8" id="KW-0723">Serine/threonine-protein kinase</keyword>
<evidence type="ECO:0000259" key="10">
    <source>
        <dbReference type="PROSITE" id="PS50011"/>
    </source>
</evidence>
<sequence>MRASVSIVPVPALITCMHPQTVVMFRAIPLAPYVPRLLLAGLFTVASMSWFNPERYYHPSDVSQVSNNFDVGDVIGSGSYGNVYRVELKSNREKVFAMKEISRNSMPQLIATELRILRNYGGVCNIMKMYAAFREQDRVFIIMDYFPHDNLDEIMDTLTNVEILAYMRNLLIALNYLHSKGVIHRDIKPNNFLYNRKEGRFSLIDFGLAQIHEPKNSSILKTSTGSATNVNQSNTVKETSMCHSKDHSVLVSGDENARGTEKKSESHVGEPSSSKNNDEPCSCLSQPRVCVKCVKMPFNPVPRAGTPGFKAPEVILRSTNQTCAIDIWSAGMVFLSMCARKHPIMRPIDEQDAIVQMAMIFGSEEMTQLAKKCNHELQIDMRTVTRYGFDLVKFARYVHGGLDSQPPPEQPCATCRGLIYDNDKGHCMCFSSFETSLGDLPQDERMMMEVVRNALHVSPEKRYTAEMLLTLLQ</sequence>
<dbReference type="InterPro" id="IPR011009">
    <property type="entry name" value="Kinase-like_dom_sf"/>
</dbReference>
<comment type="similarity">
    <text evidence="8">Belongs to the protein kinase superfamily.</text>
</comment>
<feature type="compositionally biased region" description="Basic and acidic residues" evidence="9">
    <location>
        <begin position="255"/>
        <end position="268"/>
    </location>
</feature>
<feature type="region of interest" description="Disordered" evidence="9">
    <location>
        <begin position="237"/>
        <end position="283"/>
    </location>
</feature>
<keyword evidence="5" id="KW-0418">Kinase</keyword>
<dbReference type="SUPFAM" id="SSF56112">
    <property type="entry name" value="Protein kinase-like (PK-like)"/>
    <property type="match status" value="1"/>
</dbReference>
<dbReference type="EC" id="2.7.11.1" evidence="1"/>
<dbReference type="PROSITE" id="PS00108">
    <property type="entry name" value="PROTEIN_KINASE_ST"/>
    <property type="match status" value="1"/>
</dbReference>
<keyword evidence="11" id="KW-1185">Reference proteome</keyword>
<dbReference type="Gene3D" id="1.10.510.10">
    <property type="entry name" value="Transferase(Phosphotransferase) domain 1"/>
    <property type="match status" value="1"/>
</dbReference>
<dbReference type="InterPro" id="IPR017441">
    <property type="entry name" value="Protein_kinase_ATP_BS"/>
</dbReference>
<protein>
    <recommendedName>
        <fullName evidence="1">non-specific serine/threonine protein kinase</fullName>
        <ecNumber evidence="1">2.7.11.1</ecNumber>
    </recommendedName>
</protein>
<dbReference type="InterPro" id="IPR000719">
    <property type="entry name" value="Prot_kinase_dom"/>
</dbReference>
<proteinExistence type="inferred from homology"/>
<dbReference type="Proteomes" id="UP000095287">
    <property type="component" value="Unplaced"/>
</dbReference>
<dbReference type="GO" id="GO:0044773">
    <property type="term" value="P:mitotic DNA damage checkpoint signaling"/>
    <property type="evidence" value="ECO:0007669"/>
    <property type="project" value="TreeGrafter"/>
</dbReference>
<dbReference type="Gene3D" id="3.30.200.20">
    <property type="entry name" value="Phosphorylase Kinase, domain 1"/>
    <property type="match status" value="1"/>
</dbReference>
<dbReference type="Pfam" id="PF00069">
    <property type="entry name" value="Pkinase"/>
    <property type="match status" value="2"/>
</dbReference>
<dbReference type="GO" id="GO:0005524">
    <property type="term" value="F:ATP binding"/>
    <property type="evidence" value="ECO:0007669"/>
    <property type="project" value="UniProtKB-UniRule"/>
</dbReference>
<feature type="domain" description="Protein kinase" evidence="10">
    <location>
        <begin position="69"/>
        <end position="473"/>
    </location>
</feature>
<evidence type="ECO:0000313" key="11">
    <source>
        <dbReference type="Proteomes" id="UP000095287"/>
    </source>
</evidence>
<keyword evidence="4 7" id="KW-0547">Nucleotide-binding</keyword>
<evidence type="ECO:0000256" key="9">
    <source>
        <dbReference type="SAM" id="MobiDB-lite"/>
    </source>
</evidence>
<evidence type="ECO:0000256" key="7">
    <source>
        <dbReference type="PROSITE-ProRule" id="PRU10141"/>
    </source>
</evidence>
<reference evidence="12" key="1">
    <citation type="submission" date="2016-11" db="UniProtKB">
        <authorList>
            <consortium name="WormBaseParasite"/>
        </authorList>
    </citation>
    <scope>IDENTIFICATION</scope>
</reference>
<accession>A0A1I8AKS4</accession>
<evidence type="ECO:0000256" key="3">
    <source>
        <dbReference type="ARBA" id="ARBA00022679"/>
    </source>
</evidence>
<evidence type="ECO:0000256" key="1">
    <source>
        <dbReference type="ARBA" id="ARBA00012513"/>
    </source>
</evidence>
<dbReference type="PROSITE" id="PS00107">
    <property type="entry name" value="PROTEIN_KINASE_ATP"/>
    <property type="match status" value="1"/>
</dbReference>
<name>A0A1I8AKS4_9BILA</name>
<evidence type="ECO:0000256" key="5">
    <source>
        <dbReference type="ARBA" id="ARBA00022777"/>
    </source>
</evidence>
<evidence type="ECO:0000256" key="6">
    <source>
        <dbReference type="ARBA" id="ARBA00022840"/>
    </source>
</evidence>
<evidence type="ECO:0000256" key="8">
    <source>
        <dbReference type="RuleBase" id="RU000304"/>
    </source>
</evidence>
<dbReference type="PROSITE" id="PS50011">
    <property type="entry name" value="PROTEIN_KINASE_DOM"/>
    <property type="match status" value="1"/>
</dbReference>
<dbReference type="PANTHER" id="PTHR44167:SF23">
    <property type="entry name" value="CDC7 KINASE, ISOFORM A-RELATED"/>
    <property type="match status" value="1"/>
</dbReference>
<evidence type="ECO:0000256" key="4">
    <source>
        <dbReference type="ARBA" id="ARBA00022741"/>
    </source>
</evidence>
<evidence type="ECO:0000256" key="2">
    <source>
        <dbReference type="ARBA" id="ARBA00022527"/>
    </source>
</evidence>
<keyword evidence="3" id="KW-0808">Transferase</keyword>
<dbReference type="InterPro" id="IPR008271">
    <property type="entry name" value="Ser/Thr_kinase_AS"/>
</dbReference>
<feature type="binding site" evidence="7">
    <location>
        <position position="99"/>
    </location>
    <ligand>
        <name>ATP</name>
        <dbReference type="ChEBI" id="CHEBI:30616"/>
    </ligand>
</feature>
<dbReference type="SMART" id="SM00220">
    <property type="entry name" value="S_TKc"/>
    <property type="match status" value="1"/>
</dbReference>